<keyword evidence="2" id="KW-1185">Reference proteome</keyword>
<protein>
    <submittedName>
        <fullName evidence="1">Uncharacterized protein</fullName>
    </submittedName>
</protein>
<evidence type="ECO:0000313" key="1">
    <source>
        <dbReference type="EMBL" id="MFC3702233.1"/>
    </source>
</evidence>
<dbReference type="RefSeq" id="WP_290281452.1">
    <property type="nucleotide sequence ID" value="NZ_JAUFQI010000001.1"/>
</dbReference>
<name>A0ABV7WSF9_9GAMM</name>
<accession>A0ABV7WSF9</accession>
<evidence type="ECO:0000313" key="2">
    <source>
        <dbReference type="Proteomes" id="UP001595710"/>
    </source>
</evidence>
<reference evidence="2" key="1">
    <citation type="journal article" date="2019" name="Int. J. Syst. Evol. Microbiol.">
        <title>The Global Catalogue of Microorganisms (GCM) 10K type strain sequencing project: providing services to taxonomists for standard genome sequencing and annotation.</title>
        <authorList>
            <consortium name="The Broad Institute Genomics Platform"/>
            <consortium name="The Broad Institute Genome Sequencing Center for Infectious Disease"/>
            <person name="Wu L."/>
            <person name="Ma J."/>
        </authorList>
    </citation>
    <scope>NUCLEOTIDE SEQUENCE [LARGE SCALE GENOMIC DNA]</scope>
    <source>
        <strain evidence="2">CECT 8288</strain>
    </source>
</reference>
<organism evidence="1 2">
    <name type="scientific">Reinekea marina</name>
    <dbReference type="NCBI Taxonomy" id="1310421"/>
    <lineage>
        <taxon>Bacteria</taxon>
        <taxon>Pseudomonadati</taxon>
        <taxon>Pseudomonadota</taxon>
        <taxon>Gammaproteobacteria</taxon>
        <taxon>Oceanospirillales</taxon>
        <taxon>Saccharospirillaceae</taxon>
        <taxon>Reinekea</taxon>
    </lineage>
</organism>
<comment type="caution">
    <text evidence="1">The sequence shown here is derived from an EMBL/GenBank/DDBJ whole genome shotgun (WGS) entry which is preliminary data.</text>
</comment>
<sequence>MEEAASFELQAASKPRNTVYFGALSLNLIVGLGEAASFELQAASETQNTAYLGPLGLNVI</sequence>
<gene>
    <name evidence="1" type="ORF">ACFOND_11325</name>
</gene>
<proteinExistence type="predicted"/>
<dbReference type="Proteomes" id="UP001595710">
    <property type="component" value="Unassembled WGS sequence"/>
</dbReference>
<dbReference type="EMBL" id="JBHRYN010000012">
    <property type="protein sequence ID" value="MFC3702233.1"/>
    <property type="molecule type" value="Genomic_DNA"/>
</dbReference>